<keyword evidence="5" id="KW-0677">Repeat</keyword>
<evidence type="ECO:0000256" key="4">
    <source>
        <dbReference type="ARBA" id="ARBA00022729"/>
    </source>
</evidence>
<dbReference type="GO" id="GO:0030198">
    <property type="term" value="P:extracellular matrix organization"/>
    <property type="evidence" value="ECO:0007669"/>
    <property type="project" value="TreeGrafter"/>
</dbReference>
<keyword evidence="2" id="KW-0645">Protease</keyword>
<comment type="similarity">
    <text evidence="1">Belongs to the peptidase M10A family.</text>
</comment>
<dbReference type="SUPFAM" id="SSF47090">
    <property type="entry name" value="PGBD-like"/>
    <property type="match status" value="1"/>
</dbReference>
<feature type="binding site" evidence="12">
    <location>
        <position position="203"/>
    </location>
    <ligand>
        <name>Ca(2+)</name>
        <dbReference type="ChEBI" id="CHEBI:29108"/>
        <label>3</label>
    </ligand>
</feature>
<gene>
    <name evidence="16" type="ORF">MSPICULIGERA_LOCUS20837</name>
</gene>
<feature type="binding site" evidence="12">
    <location>
        <position position="223"/>
    </location>
    <ligand>
        <name>Ca(2+)</name>
        <dbReference type="ChEBI" id="CHEBI:29108"/>
        <label>3</label>
    </ligand>
</feature>
<evidence type="ECO:0000256" key="13">
    <source>
        <dbReference type="PIRSR" id="PIRSR621190-5"/>
    </source>
</evidence>
<evidence type="ECO:0000256" key="5">
    <source>
        <dbReference type="ARBA" id="ARBA00022737"/>
    </source>
</evidence>
<dbReference type="InterPro" id="IPR024079">
    <property type="entry name" value="MetalloPept_cat_dom_sf"/>
</dbReference>
<keyword evidence="6" id="KW-0378">Hydrolase</keyword>
<keyword evidence="10" id="KW-0325">Glycoprotein</keyword>
<dbReference type="Pfam" id="PF00413">
    <property type="entry name" value="Peptidase_M10"/>
    <property type="match status" value="1"/>
</dbReference>
<evidence type="ECO:0000256" key="6">
    <source>
        <dbReference type="ARBA" id="ARBA00022801"/>
    </source>
</evidence>
<dbReference type="GO" id="GO:0030574">
    <property type="term" value="P:collagen catabolic process"/>
    <property type="evidence" value="ECO:0007669"/>
    <property type="project" value="TreeGrafter"/>
</dbReference>
<dbReference type="InterPro" id="IPR002477">
    <property type="entry name" value="Peptidoglycan-bd-like"/>
</dbReference>
<dbReference type="PANTHER" id="PTHR10201:SF329">
    <property type="entry name" value="MATRIX METALLOPROTEINASE-C"/>
    <property type="match status" value="1"/>
</dbReference>
<dbReference type="GO" id="GO:0008270">
    <property type="term" value="F:zinc ion binding"/>
    <property type="evidence" value="ECO:0007669"/>
    <property type="project" value="InterPro"/>
</dbReference>
<dbReference type="FunFam" id="3.40.390.10:FF:000064">
    <property type="entry name" value="Matrix metalloproteinase-C"/>
    <property type="match status" value="1"/>
</dbReference>
<reference evidence="16" key="1">
    <citation type="submission" date="2023-06" db="EMBL/GenBank/DDBJ databases">
        <authorList>
            <person name="Delattre M."/>
        </authorList>
    </citation>
    <scope>NUCLEOTIDE SEQUENCE</scope>
    <source>
        <strain evidence="16">AF72</strain>
    </source>
</reference>
<protein>
    <recommendedName>
        <fullName evidence="15">Peptidase metallopeptidase domain-containing protein</fullName>
    </recommendedName>
</protein>
<feature type="binding site" evidence="12">
    <location>
        <position position="186"/>
    </location>
    <ligand>
        <name>Ca(2+)</name>
        <dbReference type="ChEBI" id="CHEBI:29108"/>
        <label>2</label>
    </ligand>
</feature>
<dbReference type="InterPro" id="IPR036365">
    <property type="entry name" value="PGBD-like_sf"/>
</dbReference>
<keyword evidence="9" id="KW-0865">Zymogen</keyword>
<evidence type="ECO:0000256" key="11">
    <source>
        <dbReference type="PIRSR" id="PIRSR621190-1"/>
    </source>
</evidence>
<dbReference type="PRINTS" id="PR00138">
    <property type="entry name" value="MATRIXIN"/>
</dbReference>
<dbReference type="InterPro" id="IPR001818">
    <property type="entry name" value="Pept_M10_metallopeptidase"/>
</dbReference>
<evidence type="ECO:0000256" key="1">
    <source>
        <dbReference type="ARBA" id="ARBA00010370"/>
    </source>
</evidence>
<feature type="binding site" evidence="12">
    <location>
        <position position="204"/>
    </location>
    <ligand>
        <name>Ca(2+)</name>
        <dbReference type="ChEBI" id="CHEBI:29108"/>
        <label>3</label>
    </ligand>
</feature>
<feature type="compositionally biased region" description="Low complexity" evidence="14">
    <location>
        <begin position="354"/>
        <end position="367"/>
    </location>
</feature>
<proteinExistence type="inferred from homology"/>
<evidence type="ECO:0000256" key="12">
    <source>
        <dbReference type="PIRSR" id="PIRSR621190-2"/>
    </source>
</evidence>
<dbReference type="Gene3D" id="3.40.390.10">
    <property type="entry name" value="Collagenase (Catalytic Domain)"/>
    <property type="match status" value="1"/>
</dbReference>
<feature type="binding site" description="in inhibited form" evidence="12">
    <location>
        <position position="121"/>
    </location>
    <ligand>
        <name>Zn(2+)</name>
        <dbReference type="ChEBI" id="CHEBI:29105"/>
        <label>2</label>
        <note>catalytic</note>
    </ligand>
</feature>
<feature type="non-terminal residue" evidence="16">
    <location>
        <position position="1"/>
    </location>
</feature>
<dbReference type="Proteomes" id="UP001177023">
    <property type="component" value="Unassembled WGS sequence"/>
</dbReference>
<feature type="compositionally biased region" description="Low complexity" evidence="14">
    <location>
        <begin position="28"/>
        <end position="44"/>
    </location>
</feature>
<dbReference type="EMBL" id="CATQJA010002664">
    <property type="protein sequence ID" value="CAJ0582707.1"/>
    <property type="molecule type" value="Genomic_DNA"/>
</dbReference>
<dbReference type="CDD" id="cd04278">
    <property type="entry name" value="ZnMc_MMP"/>
    <property type="match status" value="1"/>
</dbReference>
<evidence type="ECO:0000256" key="10">
    <source>
        <dbReference type="ARBA" id="ARBA00023180"/>
    </source>
</evidence>
<name>A0AA36GBP1_9BILA</name>
<feature type="binding site" evidence="12">
    <location>
        <position position="253"/>
    </location>
    <ligand>
        <name>Zn(2+)</name>
        <dbReference type="ChEBI" id="CHEBI:29105"/>
        <label>2</label>
        <note>catalytic</note>
    </ligand>
</feature>
<dbReference type="InterPro" id="IPR006026">
    <property type="entry name" value="Peptidase_Metallo"/>
</dbReference>
<accession>A0AA36GBP1</accession>
<feature type="domain" description="Peptidase metallopeptidase" evidence="15">
    <location>
        <begin position="134"/>
        <end position="300"/>
    </location>
</feature>
<feature type="binding site" evidence="12">
    <location>
        <position position="196"/>
    </location>
    <ligand>
        <name>Zn(2+)</name>
        <dbReference type="ChEBI" id="CHEBI:29105"/>
        <label>1</label>
    </ligand>
</feature>
<dbReference type="GO" id="GO:0005615">
    <property type="term" value="C:extracellular space"/>
    <property type="evidence" value="ECO:0007669"/>
    <property type="project" value="TreeGrafter"/>
</dbReference>
<evidence type="ECO:0000256" key="7">
    <source>
        <dbReference type="ARBA" id="ARBA00022833"/>
    </source>
</evidence>
<feature type="region of interest" description="Disordered" evidence="14">
    <location>
        <begin position="308"/>
        <end position="383"/>
    </location>
</feature>
<dbReference type="AlphaFoldDB" id="A0AA36GBP1"/>
<dbReference type="SUPFAM" id="SSF50923">
    <property type="entry name" value="Hemopexin-like domain"/>
    <property type="match status" value="1"/>
</dbReference>
<dbReference type="Gene3D" id="2.110.10.10">
    <property type="entry name" value="Hemopexin-like domain"/>
    <property type="match status" value="1"/>
</dbReference>
<feature type="binding site" evidence="12">
    <location>
        <position position="221"/>
    </location>
    <ligand>
        <name>Zn(2+)</name>
        <dbReference type="ChEBI" id="CHEBI:29105"/>
        <label>1</label>
    </ligand>
</feature>
<keyword evidence="12" id="KW-0106">Calcium</keyword>
<dbReference type="SMART" id="SM00235">
    <property type="entry name" value="ZnMc"/>
    <property type="match status" value="1"/>
</dbReference>
<keyword evidence="4" id="KW-0732">Signal</keyword>
<keyword evidence="8" id="KW-0482">Metalloprotease</keyword>
<dbReference type="PANTHER" id="PTHR10201">
    <property type="entry name" value="MATRIX METALLOPROTEINASE"/>
    <property type="match status" value="1"/>
</dbReference>
<evidence type="ECO:0000256" key="9">
    <source>
        <dbReference type="ARBA" id="ARBA00023145"/>
    </source>
</evidence>
<feature type="binding site" evidence="12">
    <location>
        <position position="249"/>
    </location>
    <ligand>
        <name>Zn(2+)</name>
        <dbReference type="ChEBI" id="CHEBI:29105"/>
        <label>2</label>
        <note>catalytic</note>
    </ligand>
</feature>
<feature type="binding site" evidence="12">
    <location>
        <position position="259"/>
    </location>
    <ligand>
        <name>Zn(2+)</name>
        <dbReference type="ChEBI" id="CHEBI:29105"/>
        <label>2</label>
        <note>catalytic</note>
    </ligand>
</feature>
<feature type="binding site" evidence="12">
    <location>
        <position position="224"/>
    </location>
    <ligand>
        <name>Ca(2+)</name>
        <dbReference type="ChEBI" id="CHEBI:29108"/>
        <label>1</label>
    </ligand>
</feature>
<evidence type="ECO:0000256" key="8">
    <source>
        <dbReference type="ARBA" id="ARBA00023049"/>
    </source>
</evidence>
<dbReference type="Pfam" id="PF01471">
    <property type="entry name" value="PG_binding_1"/>
    <property type="match status" value="1"/>
</dbReference>
<comment type="cofactor">
    <cofactor evidence="12">
        <name>Zn(2+)</name>
        <dbReference type="ChEBI" id="CHEBI:29105"/>
    </cofactor>
    <text evidence="12">Binds 2 Zn(2+) ions per subunit.</text>
</comment>
<feature type="compositionally biased region" description="Polar residues" evidence="14">
    <location>
        <begin position="326"/>
        <end position="338"/>
    </location>
</feature>
<feature type="binding site" evidence="12">
    <location>
        <position position="198"/>
    </location>
    <ligand>
        <name>Zn(2+)</name>
        <dbReference type="ChEBI" id="CHEBI:29105"/>
        <label>1</label>
    </ligand>
</feature>
<dbReference type="InterPro" id="IPR018487">
    <property type="entry name" value="Hemopexin-like_repeat"/>
</dbReference>
<feature type="binding site" evidence="12">
    <location>
        <position position="211"/>
    </location>
    <ligand>
        <name>Zn(2+)</name>
        <dbReference type="ChEBI" id="CHEBI:29105"/>
        <label>1</label>
    </ligand>
</feature>
<dbReference type="GO" id="GO:0031012">
    <property type="term" value="C:extracellular matrix"/>
    <property type="evidence" value="ECO:0007669"/>
    <property type="project" value="InterPro"/>
</dbReference>
<feature type="binding site" evidence="12">
    <location>
        <position position="153"/>
    </location>
    <ligand>
        <name>Ca(2+)</name>
        <dbReference type="ChEBI" id="CHEBI:29108"/>
        <label>1</label>
    </ligand>
</feature>
<feature type="active site" evidence="11">
    <location>
        <position position="250"/>
    </location>
</feature>
<dbReference type="SUPFAM" id="SSF55486">
    <property type="entry name" value="Metalloproteases ('zincins'), catalytic domain"/>
    <property type="match status" value="1"/>
</dbReference>
<feature type="binding site" evidence="12">
    <location>
        <position position="267"/>
    </location>
    <ligand>
        <name>Zn(2+)</name>
        <dbReference type="ChEBI" id="CHEBI:29105"/>
        <label>2</label>
        <note>catalytic</note>
    </ligand>
</feature>
<evidence type="ECO:0000256" key="3">
    <source>
        <dbReference type="ARBA" id="ARBA00022723"/>
    </source>
</evidence>
<dbReference type="SMART" id="SM00120">
    <property type="entry name" value="HX"/>
    <property type="match status" value="3"/>
</dbReference>
<feature type="region of interest" description="Disordered" evidence="14">
    <location>
        <begin position="28"/>
        <end position="51"/>
    </location>
</feature>
<dbReference type="InterPro" id="IPR021190">
    <property type="entry name" value="Pept_M10A"/>
</dbReference>
<dbReference type="InterPro" id="IPR036375">
    <property type="entry name" value="Hemopexin-like_dom_sf"/>
</dbReference>
<comment type="cofactor">
    <cofactor evidence="12">
        <name>Ca(2+)</name>
        <dbReference type="ChEBI" id="CHEBI:29108"/>
    </cofactor>
    <text evidence="12">Can bind about 5 Ca(2+) ions per subunit.</text>
</comment>
<evidence type="ECO:0000256" key="2">
    <source>
        <dbReference type="ARBA" id="ARBA00022670"/>
    </source>
</evidence>
<evidence type="ECO:0000259" key="15">
    <source>
        <dbReference type="SMART" id="SM00235"/>
    </source>
</evidence>
<feature type="binding site" evidence="12">
    <location>
        <position position="226"/>
    </location>
    <ligand>
        <name>Ca(2+)</name>
        <dbReference type="ChEBI" id="CHEBI:29108"/>
        <label>1</label>
    </ligand>
</feature>
<keyword evidence="7 12" id="KW-0862">Zinc</keyword>
<feature type="compositionally biased region" description="Gly residues" evidence="14">
    <location>
        <begin position="368"/>
        <end position="383"/>
    </location>
</feature>
<sequence>MRLLLLLVALAAITDAGFLDFLSNLSGGSSSHGGSSSSPSNLRGNRGRKRVSDDDAKKYLNNFGYVGVGNSLQGRPGFSADLSSARDFLKGAIIKFQEFAGLRKTGELDDATKEKMAEPRCGMMDVAAVTDGGAAFKWKKTSLTYSIENYSSDLPKDQVRRALSEAYQKWAAVTPLEFREVASGGDIKVRFGTNNHGDPWPFDGNGGVLAHATMPESGILHFDDDENWAYRDAEKIGNDYTDLLAVAIHEGGHAIGLSHSRDKDDIMAPFYQSTVDSRGNYKEPQLKPGDIQAIQDIYGPRRGGFSSGGSSFDSGFGGSSGSSFGTTQRPATTTSKSHWWNRLFGDDEDGGQATTTWRPQTTTTRWGSSGGSGSGSGAWSGGSGDCPSSLDAITSSDTGSNYIFQGSKVYELSGRRVSKVYSLRQLFPSSPAYVQAAMFDSNSGLLMLFSGGQVYGYYYSRLRGGFTLDAEYPKRLPAKIFFTPSGAMRWIDGRQLLLSSGNDFSIYDEFWNQSTLEGRLSSYYPNLPNGIKGALTNSGSVMTIFTSSEVYDYDSIRKNVGGRVRLSDWISC</sequence>
<evidence type="ECO:0000313" key="16">
    <source>
        <dbReference type="EMBL" id="CAJ0582707.1"/>
    </source>
</evidence>
<comment type="caution">
    <text evidence="16">The sequence shown here is derived from an EMBL/GenBank/DDBJ whole genome shotgun (WGS) entry which is preliminary data.</text>
</comment>
<keyword evidence="17" id="KW-1185">Reference proteome</keyword>
<dbReference type="GO" id="GO:0006508">
    <property type="term" value="P:proteolysis"/>
    <property type="evidence" value="ECO:0007669"/>
    <property type="project" value="UniProtKB-KW"/>
</dbReference>
<feature type="binding site" evidence="12">
    <location>
        <position position="226"/>
    </location>
    <ligand>
        <name>Ca(2+)</name>
        <dbReference type="ChEBI" id="CHEBI:29108"/>
        <label>3</label>
    </ligand>
</feature>
<feature type="short sequence motif" description="Cysteine switch" evidence="13">
    <location>
        <begin position="119"/>
        <end position="126"/>
    </location>
</feature>
<evidence type="ECO:0000256" key="14">
    <source>
        <dbReference type="SAM" id="MobiDB-lite"/>
    </source>
</evidence>
<organism evidence="16 17">
    <name type="scientific">Mesorhabditis spiculigera</name>
    <dbReference type="NCBI Taxonomy" id="96644"/>
    <lineage>
        <taxon>Eukaryota</taxon>
        <taxon>Metazoa</taxon>
        <taxon>Ecdysozoa</taxon>
        <taxon>Nematoda</taxon>
        <taxon>Chromadorea</taxon>
        <taxon>Rhabditida</taxon>
        <taxon>Rhabditina</taxon>
        <taxon>Rhabditomorpha</taxon>
        <taxon>Rhabditoidea</taxon>
        <taxon>Rhabditidae</taxon>
        <taxon>Mesorhabditinae</taxon>
        <taxon>Mesorhabditis</taxon>
    </lineage>
</organism>
<dbReference type="GO" id="GO:0004222">
    <property type="term" value="F:metalloendopeptidase activity"/>
    <property type="evidence" value="ECO:0007669"/>
    <property type="project" value="InterPro"/>
</dbReference>
<dbReference type="InterPro" id="IPR033739">
    <property type="entry name" value="M10A_MMP"/>
</dbReference>
<evidence type="ECO:0000313" key="17">
    <source>
        <dbReference type="Proteomes" id="UP001177023"/>
    </source>
</evidence>
<keyword evidence="3 12" id="KW-0479">Metal-binding</keyword>